<dbReference type="WBParaSite" id="Csp11.Scaffold630.g21895.t2">
    <property type="protein sequence ID" value="Csp11.Scaffold630.g21895.t2"/>
    <property type="gene ID" value="Csp11.Scaffold630.g21895"/>
</dbReference>
<dbReference type="Proteomes" id="UP000095282">
    <property type="component" value="Unplaced"/>
</dbReference>
<reference evidence="4" key="1">
    <citation type="submission" date="2016-11" db="UniProtKB">
        <authorList>
            <consortium name="WormBaseParasite"/>
        </authorList>
    </citation>
    <scope>IDENTIFICATION</scope>
</reference>
<protein>
    <submittedName>
        <fullName evidence="4">Transmembrane protein</fullName>
    </submittedName>
</protein>
<evidence type="ECO:0000256" key="2">
    <source>
        <dbReference type="SAM" id="Phobius"/>
    </source>
</evidence>
<evidence type="ECO:0000256" key="1">
    <source>
        <dbReference type="SAM" id="MobiDB-lite"/>
    </source>
</evidence>
<feature type="region of interest" description="Disordered" evidence="1">
    <location>
        <begin position="77"/>
        <end position="175"/>
    </location>
</feature>
<organism evidence="3 4">
    <name type="scientific">Caenorhabditis tropicalis</name>
    <dbReference type="NCBI Taxonomy" id="1561998"/>
    <lineage>
        <taxon>Eukaryota</taxon>
        <taxon>Metazoa</taxon>
        <taxon>Ecdysozoa</taxon>
        <taxon>Nematoda</taxon>
        <taxon>Chromadorea</taxon>
        <taxon>Rhabditida</taxon>
        <taxon>Rhabditina</taxon>
        <taxon>Rhabditomorpha</taxon>
        <taxon>Rhabditoidea</taxon>
        <taxon>Rhabditidae</taxon>
        <taxon>Peloderinae</taxon>
        <taxon>Caenorhabditis</taxon>
    </lineage>
</organism>
<accession>A0A1I7V329</accession>
<keyword evidence="2" id="KW-1133">Transmembrane helix</keyword>
<sequence>MGYRKIRIVSHVSFCAILSFTAAFILIRVSGWKRIYIKQVGFVDSGTQDYQMFQNHHFPRGSVPKHTAVLEEIHEERDSLPDEDNILDSSNSQRKNAVAGDESPTFFPQDHAKLEDPLSFVDDEDDRPRRRSFSVGNADLEEKNRDNMSDTEKSQLSNHRYTRHSSIDRGNSNGFFKTGSPEEAVEKYYERNNYTVTGLVVLYVCALLSN</sequence>
<keyword evidence="2" id="KW-0472">Membrane</keyword>
<keyword evidence="2" id="KW-0812">Transmembrane</keyword>
<dbReference type="AlphaFoldDB" id="A0A1I7V329"/>
<proteinExistence type="predicted"/>
<evidence type="ECO:0000313" key="3">
    <source>
        <dbReference type="Proteomes" id="UP000095282"/>
    </source>
</evidence>
<keyword evidence="3" id="KW-1185">Reference proteome</keyword>
<dbReference type="STRING" id="1561998.A0A1I7V329"/>
<name>A0A1I7V329_9PELO</name>
<evidence type="ECO:0000313" key="4">
    <source>
        <dbReference type="WBParaSite" id="Csp11.Scaffold630.g21895.t2"/>
    </source>
</evidence>
<feature type="compositionally biased region" description="Basic and acidic residues" evidence="1">
    <location>
        <begin position="140"/>
        <end position="153"/>
    </location>
</feature>
<feature type="transmembrane region" description="Helical" evidence="2">
    <location>
        <begin position="6"/>
        <end position="27"/>
    </location>
</feature>